<reference evidence="1" key="2">
    <citation type="submission" date="2020-02" db="EMBL/GenBank/DDBJ databases">
        <title>Identification and distribution of gene clusters putatively required for synthesis of sphingolipid metabolism inhibitors in phylogenetically diverse species of the filamentous fungus Fusarium.</title>
        <authorList>
            <person name="Kim H.-S."/>
            <person name="Busman M."/>
            <person name="Brown D.W."/>
            <person name="Divon H."/>
            <person name="Uhlig S."/>
            <person name="Proctor R.H."/>
        </authorList>
    </citation>
    <scope>NUCLEOTIDE SEQUENCE</scope>
    <source>
        <strain evidence="1">NRRL 25174</strain>
    </source>
</reference>
<evidence type="ECO:0000313" key="1">
    <source>
        <dbReference type="EMBL" id="KAF4332191.1"/>
    </source>
</evidence>
<comment type="caution">
    <text evidence="1">The sequence shown here is derived from an EMBL/GenBank/DDBJ whole genome shotgun (WGS) entry which is preliminary data.</text>
</comment>
<keyword evidence="2" id="KW-1185">Reference proteome</keyword>
<accession>A0A9P5A5A0</accession>
<dbReference type="EMBL" id="PVQB02001138">
    <property type="protein sequence ID" value="KAF4332191.1"/>
    <property type="molecule type" value="Genomic_DNA"/>
</dbReference>
<evidence type="ECO:0000313" key="2">
    <source>
        <dbReference type="Proteomes" id="UP000730481"/>
    </source>
</evidence>
<gene>
    <name evidence="1" type="ORF">FBEOM_14012</name>
</gene>
<proteinExistence type="predicted"/>
<sequence length="147" mass="16797">MCDSSCSKHKQNLIYNWLAPTAKDLFDILIPGSQSTSMSSGIRFTSLPDLSEVGKIWQELEVVISSLKDRLERREHDYSQLAPAVVNNLKDGLGGIERLDQLHKLRVSWHHIQKLERELRFCLKQQRRLLEAGMSRAAEELGNLNVT</sequence>
<dbReference type="AlphaFoldDB" id="A0A9P5A5A0"/>
<protein>
    <submittedName>
        <fullName evidence="1">Uncharacterized protein</fullName>
    </submittedName>
</protein>
<dbReference type="OrthoDB" id="5089317at2759"/>
<dbReference type="Proteomes" id="UP000730481">
    <property type="component" value="Unassembled WGS sequence"/>
</dbReference>
<organism evidence="1 2">
    <name type="scientific">Fusarium beomiforme</name>
    <dbReference type="NCBI Taxonomy" id="44412"/>
    <lineage>
        <taxon>Eukaryota</taxon>
        <taxon>Fungi</taxon>
        <taxon>Dikarya</taxon>
        <taxon>Ascomycota</taxon>
        <taxon>Pezizomycotina</taxon>
        <taxon>Sordariomycetes</taxon>
        <taxon>Hypocreomycetidae</taxon>
        <taxon>Hypocreales</taxon>
        <taxon>Nectriaceae</taxon>
        <taxon>Fusarium</taxon>
        <taxon>Fusarium burgessii species complex</taxon>
    </lineage>
</organism>
<name>A0A9P5A5A0_9HYPO</name>
<reference evidence="1" key="1">
    <citation type="journal article" date="2017" name="Mycologia">
        <title>Fusarium algeriense, sp. nov., a novel toxigenic crown rot pathogen of durum wheat from Algeria is nested in the Fusarium burgessii species complex.</title>
        <authorList>
            <person name="Laraba I."/>
            <person name="Keddad A."/>
            <person name="Boureghda H."/>
            <person name="Abdallah N."/>
            <person name="Vaughan M.M."/>
            <person name="Proctor R.H."/>
            <person name="Busman M."/>
            <person name="O'Donnell K."/>
        </authorList>
    </citation>
    <scope>NUCLEOTIDE SEQUENCE</scope>
    <source>
        <strain evidence="1">NRRL 25174</strain>
    </source>
</reference>